<gene>
    <name evidence="1" type="ORF">NDU88_000759</name>
</gene>
<evidence type="ECO:0000313" key="2">
    <source>
        <dbReference type="Proteomes" id="UP001066276"/>
    </source>
</evidence>
<proteinExistence type="predicted"/>
<dbReference type="EMBL" id="JANPWB010000002">
    <property type="protein sequence ID" value="KAJ1205324.1"/>
    <property type="molecule type" value="Genomic_DNA"/>
</dbReference>
<protein>
    <submittedName>
        <fullName evidence="1">Uncharacterized protein</fullName>
    </submittedName>
</protein>
<comment type="caution">
    <text evidence="1">The sequence shown here is derived from an EMBL/GenBank/DDBJ whole genome shotgun (WGS) entry which is preliminary data.</text>
</comment>
<accession>A0AAV7VUF9</accession>
<evidence type="ECO:0000313" key="1">
    <source>
        <dbReference type="EMBL" id="KAJ1205324.1"/>
    </source>
</evidence>
<reference evidence="1" key="1">
    <citation type="journal article" date="2022" name="bioRxiv">
        <title>Sequencing and chromosome-scale assembly of the giantPleurodeles waltlgenome.</title>
        <authorList>
            <person name="Brown T."/>
            <person name="Elewa A."/>
            <person name="Iarovenko S."/>
            <person name="Subramanian E."/>
            <person name="Araus A.J."/>
            <person name="Petzold A."/>
            <person name="Susuki M."/>
            <person name="Suzuki K.-i.T."/>
            <person name="Hayashi T."/>
            <person name="Toyoda A."/>
            <person name="Oliveira C."/>
            <person name="Osipova E."/>
            <person name="Leigh N.D."/>
            <person name="Simon A."/>
            <person name="Yun M.H."/>
        </authorList>
    </citation>
    <scope>NUCLEOTIDE SEQUENCE</scope>
    <source>
        <strain evidence="1">20211129_DDA</strain>
        <tissue evidence="1">Liver</tissue>
    </source>
</reference>
<keyword evidence="2" id="KW-1185">Reference proteome</keyword>
<organism evidence="1 2">
    <name type="scientific">Pleurodeles waltl</name>
    <name type="common">Iberian ribbed newt</name>
    <dbReference type="NCBI Taxonomy" id="8319"/>
    <lineage>
        <taxon>Eukaryota</taxon>
        <taxon>Metazoa</taxon>
        <taxon>Chordata</taxon>
        <taxon>Craniata</taxon>
        <taxon>Vertebrata</taxon>
        <taxon>Euteleostomi</taxon>
        <taxon>Amphibia</taxon>
        <taxon>Batrachia</taxon>
        <taxon>Caudata</taxon>
        <taxon>Salamandroidea</taxon>
        <taxon>Salamandridae</taxon>
        <taxon>Pleurodelinae</taxon>
        <taxon>Pleurodeles</taxon>
    </lineage>
</organism>
<dbReference type="AlphaFoldDB" id="A0AAV7VUF9"/>
<name>A0AAV7VUF9_PLEWA</name>
<dbReference type="Proteomes" id="UP001066276">
    <property type="component" value="Chromosome 1_2"/>
</dbReference>
<sequence length="99" mass="11062">MCAPQLSNPDERWKAAGAALWGRAALELRRTRRGAARIPLWGNSGSTSEVTWAKQARLGVPICSIFGAERGTEARAARRTVCSRNKAILYYYYIERVFS</sequence>